<feature type="compositionally biased region" description="Polar residues" evidence="1">
    <location>
        <begin position="225"/>
        <end position="236"/>
    </location>
</feature>
<dbReference type="AlphaFoldDB" id="A0A9Q5HVC4"/>
<organism evidence="2 3">
    <name type="scientific">Sanghuangporus baumii</name>
    <name type="common">Phellinus baumii</name>
    <dbReference type="NCBI Taxonomy" id="108892"/>
    <lineage>
        <taxon>Eukaryota</taxon>
        <taxon>Fungi</taxon>
        <taxon>Dikarya</taxon>
        <taxon>Basidiomycota</taxon>
        <taxon>Agaricomycotina</taxon>
        <taxon>Agaricomycetes</taxon>
        <taxon>Hymenochaetales</taxon>
        <taxon>Hymenochaetaceae</taxon>
        <taxon>Sanghuangporus</taxon>
    </lineage>
</organism>
<evidence type="ECO:0000313" key="2">
    <source>
        <dbReference type="EMBL" id="OCB86680.1"/>
    </source>
</evidence>
<feature type="region of interest" description="Disordered" evidence="1">
    <location>
        <begin position="90"/>
        <end position="248"/>
    </location>
</feature>
<keyword evidence="3" id="KW-1185">Reference proteome</keyword>
<evidence type="ECO:0000313" key="3">
    <source>
        <dbReference type="Proteomes" id="UP000757232"/>
    </source>
</evidence>
<feature type="compositionally biased region" description="Low complexity" evidence="1">
    <location>
        <begin position="131"/>
        <end position="162"/>
    </location>
</feature>
<sequence length="292" mass="31909">MKKELLEPGVKEVFKALSEVASNKGRLDAVKDVKKALQEWIEMSDFLDAQDAPLGDVIKRWKRIQRSTSSVLSHSIAAFFSLEDSVTIASTSNSEKGHRSTSGRSSSSSSSSSNESNPSERSESDSDTESDTPSLNKSKAVSSSKSSSSNTNSDSDSGSTSSPFVSKSGSEHGMPPAKKRKTEGNQSRVGTVQELLRTRKLDKEKVGERPAVNGGFDATKALRTQPLSPNTPPKSNQRGKEARKSNTPFQRIKTELVKFTDERLRDNSFHSRVRDDSLIPLHFSELTDSIIT</sequence>
<feature type="compositionally biased region" description="Low complexity" evidence="1">
    <location>
        <begin position="100"/>
        <end position="117"/>
    </location>
</feature>
<dbReference type="EMBL" id="LNZH02000199">
    <property type="protein sequence ID" value="OCB86680.1"/>
    <property type="molecule type" value="Genomic_DNA"/>
</dbReference>
<accession>A0A9Q5HVC4</accession>
<gene>
    <name evidence="2" type="ORF">A7U60_g6138</name>
</gene>
<name>A0A9Q5HVC4_SANBA</name>
<reference evidence="2" key="1">
    <citation type="submission" date="2016-06" db="EMBL/GenBank/DDBJ databases">
        <title>Draft Genome sequence of the fungus Inonotus baumii.</title>
        <authorList>
            <person name="Zhu H."/>
            <person name="Lin W."/>
        </authorList>
    </citation>
    <scope>NUCLEOTIDE SEQUENCE</scope>
    <source>
        <strain evidence="2">821</strain>
    </source>
</reference>
<feature type="compositionally biased region" description="Basic and acidic residues" evidence="1">
    <location>
        <begin position="196"/>
        <end position="208"/>
    </location>
</feature>
<dbReference type="Proteomes" id="UP000757232">
    <property type="component" value="Unassembled WGS sequence"/>
</dbReference>
<protein>
    <submittedName>
        <fullName evidence="2">Uncharacterized protein</fullName>
    </submittedName>
</protein>
<comment type="caution">
    <text evidence="2">The sequence shown here is derived from an EMBL/GenBank/DDBJ whole genome shotgun (WGS) entry which is preliminary data.</text>
</comment>
<proteinExistence type="predicted"/>
<evidence type="ECO:0000256" key="1">
    <source>
        <dbReference type="SAM" id="MobiDB-lite"/>
    </source>
</evidence>
<dbReference type="OrthoDB" id="5599646at2759"/>